<dbReference type="InParanoid" id="A0A165BY13"/>
<reference evidence="2 3" key="1">
    <citation type="journal article" date="2016" name="Mol. Biol. Evol.">
        <title>Comparative Genomics of Early-Diverging Mushroom-Forming Fungi Provides Insights into the Origins of Lignocellulose Decay Capabilities.</title>
        <authorList>
            <person name="Nagy L.G."/>
            <person name="Riley R."/>
            <person name="Tritt A."/>
            <person name="Adam C."/>
            <person name="Daum C."/>
            <person name="Floudas D."/>
            <person name="Sun H."/>
            <person name="Yadav J.S."/>
            <person name="Pangilinan J."/>
            <person name="Larsson K.H."/>
            <person name="Matsuura K."/>
            <person name="Barry K."/>
            <person name="Labutti K."/>
            <person name="Kuo R."/>
            <person name="Ohm R.A."/>
            <person name="Bhattacharya S.S."/>
            <person name="Shirouzu T."/>
            <person name="Yoshinaga Y."/>
            <person name="Martin F.M."/>
            <person name="Grigoriev I.V."/>
            <person name="Hibbett D.S."/>
        </authorList>
    </citation>
    <scope>NUCLEOTIDE SEQUENCE [LARGE SCALE GENOMIC DNA]</scope>
    <source>
        <strain evidence="2 3">HHB12029</strain>
    </source>
</reference>
<dbReference type="AlphaFoldDB" id="A0A165BY13"/>
<organism evidence="2 3">
    <name type="scientific">Exidia glandulosa HHB12029</name>
    <dbReference type="NCBI Taxonomy" id="1314781"/>
    <lineage>
        <taxon>Eukaryota</taxon>
        <taxon>Fungi</taxon>
        <taxon>Dikarya</taxon>
        <taxon>Basidiomycota</taxon>
        <taxon>Agaricomycotina</taxon>
        <taxon>Agaricomycetes</taxon>
        <taxon>Auriculariales</taxon>
        <taxon>Exidiaceae</taxon>
        <taxon>Exidia</taxon>
    </lineage>
</organism>
<gene>
    <name evidence="2" type="ORF">EXIGLDRAFT_779706</name>
</gene>
<sequence length="97" mass="10184">MQVTWHFLFIVLTAPVAVHSDCCIAGGLSCSNVMTSPLEQGIFNSAAGVPKGAKNVLSNATFNAIEPLILCCCSAENSDDCHRVCSPGITMTVPDLK</sequence>
<proteinExistence type="predicted"/>
<evidence type="ECO:0000256" key="1">
    <source>
        <dbReference type="SAM" id="SignalP"/>
    </source>
</evidence>
<keyword evidence="3" id="KW-1185">Reference proteome</keyword>
<feature type="chain" id="PRO_5007855782" description="Hydrophobin" evidence="1">
    <location>
        <begin position="21"/>
        <end position="97"/>
    </location>
</feature>
<name>A0A165BY13_EXIGL</name>
<dbReference type="Proteomes" id="UP000077266">
    <property type="component" value="Unassembled WGS sequence"/>
</dbReference>
<protein>
    <recommendedName>
        <fullName evidence="4">Hydrophobin</fullName>
    </recommendedName>
</protein>
<dbReference type="EMBL" id="KV426391">
    <property type="protein sequence ID" value="KZV81458.1"/>
    <property type="molecule type" value="Genomic_DNA"/>
</dbReference>
<evidence type="ECO:0000313" key="2">
    <source>
        <dbReference type="EMBL" id="KZV81458.1"/>
    </source>
</evidence>
<accession>A0A165BY13</accession>
<evidence type="ECO:0008006" key="4">
    <source>
        <dbReference type="Google" id="ProtNLM"/>
    </source>
</evidence>
<evidence type="ECO:0000313" key="3">
    <source>
        <dbReference type="Proteomes" id="UP000077266"/>
    </source>
</evidence>
<keyword evidence="1" id="KW-0732">Signal</keyword>
<feature type="signal peptide" evidence="1">
    <location>
        <begin position="1"/>
        <end position="20"/>
    </location>
</feature>